<feature type="domain" description="Thioredoxin" evidence="2">
    <location>
        <begin position="28"/>
        <end position="90"/>
    </location>
</feature>
<evidence type="ECO:0000256" key="1">
    <source>
        <dbReference type="ARBA" id="ARBA00008987"/>
    </source>
</evidence>
<accession>A0AAD5H2W1</accession>
<dbReference type="Gene3D" id="3.40.30.10">
    <property type="entry name" value="Glutaredoxin"/>
    <property type="match status" value="1"/>
</dbReference>
<dbReference type="InterPro" id="IPR010357">
    <property type="entry name" value="TXNDC17_dom"/>
</dbReference>
<sequence length="121" mass="12567">MAVTAGMDSFEQKLAQLPDASYILFKADWCPDCVRSTDAVKSAVAAAGAQLLLVDVAAQPPAWKTPAHPLRTDARFQLGGIPTLVYWKGGKAAAKLGADLEKAPTTAAAAEVAAAFVKANQ</sequence>
<dbReference type="GO" id="GO:0047134">
    <property type="term" value="F:protein-disulfide reductase [NAD(P)H] activity"/>
    <property type="evidence" value="ECO:0007669"/>
    <property type="project" value="InterPro"/>
</dbReference>
<reference evidence="3" key="1">
    <citation type="submission" date="2020-11" db="EMBL/GenBank/DDBJ databases">
        <title>Chlorella ohadii genome sequencing and assembly.</title>
        <authorList>
            <person name="Murik O."/>
            <person name="Treves H."/>
            <person name="Kedem I."/>
            <person name="Shotland Y."/>
            <person name="Kaplan A."/>
        </authorList>
    </citation>
    <scope>NUCLEOTIDE SEQUENCE</scope>
    <source>
        <strain evidence="3">1</strain>
    </source>
</reference>
<protein>
    <recommendedName>
        <fullName evidence="2">Thioredoxin domain-containing protein</fullName>
    </recommendedName>
</protein>
<dbReference type="Pfam" id="PF06110">
    <property type="entry name" value="TXD17-like_Trx"/>
    <property type="match status" value="1"/>
</dbReference>
<dbReference type="InterPro" id="IPR045108">
    <property type="entry name" value="TXNDC17-like"/>
</dbReference>
<dbReference type="AlphaFoldDB" id="A0AAD5H2W1"/>
<organism evidence="3 4">
    <name type="scientific">Chlorella ohadii</name>
    <dbReference type="NCBI Taxonomy" id="2649997"/>
    <lineage>
        <taxon>Eukaryota</taxon>
        <taxon>Viridiplantae</taxon>
        <taxon>Chlorophyta</taxon>
        <taxon>core chlorophytes</taxon>
        <taxon>Trebouxiophyceae</taxon>
        <taxon>Chlorellales</taxon>
        <taxon>Chlorellaceae</taxon>
        <taxon>Chlorella clade</taxon>
        <taxon>Chlorella</taxon>
    </lineage>
</organism>
<evidence type="ECO:0000313" key="4">
    <source>
        <dbReference type="Proteomes" id="UP001205105"/>
    </source>
</evidence>
<dbReference type="PANTHER" id="PTHR12452:SF0">
    <property type="entry name" value="THIOREDOXIN DOMAIN-CONTAINING PROTEIN 17"/>
    <property type="match status" value="1"/>
</dbReference>
<proteinExistence type="inferred from homology"/>
<dbReference type="GO" id="GO:0005829">
    <property type="term" value="C:cytosol"/>
    <property type="evidence" value="ECO:0007669"/>
    <property type="project" value="TreeGrafter"/>
</dbReference>
<dbReference type="SUPFAM" id="SSF52833">
    <property type="entry name" value="Thioredoxin-like"/>
    <property type="match status" value="1"/>
</dbReference>
<evidence type="ECO:0000259" key="2">
    <source>
        <dbReference type="Pfam" id="PF06110"/>
    </source>
</evidence>
<comment type="similarity">
    <text evidence="1">Belongs to the thioredoxin family.</text>
</comment>
<keyword evidence="4" id="KW-1185">Reference proteome</keyword>
<dbReference type="PANTHER" id="PTHR12452">
    <property type="entry name" value="42-9-9 PROTEIN-RELATED"/>
    <property type="match status" value="1"/>
</dbReference>
<gene>
    <name evidence="3" type="ORF">COHA_007999</name>
</gene>
<dbReference type="InterPro" id="IPR036249">
    <property type="entry name" value="Thioredoxin-like_sf"/>
</dbReference>
<dbReference type="EMBL" id="JADXDR010000133">
    <property type="protein sequence ID" value="KAI7838205.1"/>
    <property type="molecule type" value="Genomic_DNA"/>
</dbReference>
<dbReference type="Proteomes" id="UP001205105">
    <property type="component" value="Unassembled WGS sequence"/>
</dbReference>
<comment type="caution">
    <text evidence="3">The sequence shown here is derived from an EMBL/GenBank/DDBJ whole genome shotgun (WGS) entry which is preliminary data.</text>
</comment>
<name>A0AAD5H2W1_9CHLO</name>
<evidence type="ECO:0000313" key="3">
    <source>
        <dbReference type="EMBL" id="KAI7838205.1"/>
    </source>
</evidence>